<organism evidence="1 2">
    <name type="scientific">Panagrolaimus sp. PS1159</name>
    <dbReference type="NCBI Taxonomy" id="55785"/>
    <lineage>
        <taxon>Eukaryota</taxon>
        <taxon>Metazoa</taxon>
        <taxon>Ecdysozoa</taxon>
        <taxon>Nematoda</taxon>
        <taxon>Chromadorea</taxon>
        <taxon>Rhabditida</taxon>
        <taxon>Tylenchina</taxon>
        <taxon>Panagrolaimomorpha</taxon>
        <taxon>Panagrolaimoidea</taxon>
        <taxon>Panagrolaimidae</taxon>
        <taxon>Panagrolaimus</taxon>
    </lineage>
</organism>
<proteinExistence type="predicted"/>
<protein>
    <submittedName>
        <fullName evidence="2">Uncharacterized protein</fullName>
    </submittedName>
</protein>
<dbReference type="WBParaSite" id="PS1159_v2.g22215.t1">
    <property type="protein sequence ID" value="PS1159_v2.g22215.t1"/>
    <property type="gene ID" value="PS1159_v2.g22215"/>
</dbReference>
<dbReference type="Proteomes" id="UP000887580">
    <property type="component" value="Unplaced"/>
</dbReference>
<accession>A0AC35FYU8</accession>
<evidence type="ECO:0000313" key="1">
    <source>
        <dbReference type="Proteomes" id="UP000887580"/>
    </source>
</evidence>
<name>A0AC35FYU8_9BILA</name>
<sequence length="143" mass="16410">MIFATTLTDKGLNPGDAGRYFESLSSGTGENYTEFRAELKARLDAVNQLPENIKAQWPSTFSMAYHHWKHQKDFGSDPVTLTQYFEEHANSLFVPKNFTMETFSQTGNSRQIYSQNFRTRFHVGFTYGEFGTRASHFVKSDTL</sequence>
<reference evidence="2" key="1">
    <citation type="submission" date="2022-11" db="UniProtKB">
        <authorList>
            <consortium name="WormBaseParasite"/>
        </authorList>
    </citation>
    <scope>IDENTIFICATION</scope>
</reference>
<evidence type="ECO:0000313" key="2">
    <source>
        <dbReference type="WBParaSite" id="PS1159_v2.g22215.t1"/>
    </source>
</evidence>